<dbReference type="GO" id="GO:0003700">
    <property type="term" value="F:DNA-binding transcription factor activity"/>
    <property type="evidence" value="ECO:0007669"/>
    <property type="project" value="InterPro"/>
</dbReference>
<dbReference type="Pfam" id="PF00105">
    <property type="entry name" value="zf-C4"/>
    <property type="match status" value="1"/>
</dbReference>
<evidence type="ECO:0000256" key="2">
    <source>
        <dbReference type="ARBA" id="ARBA00022771"/>
    </source>
</evidence>
<dbReference type="AlphaFoldDB" id="A0A8S2QW92"/>
<keyword evidence="5" id="KW-0238">DNA-binding</keyword>
<sequence>KFLRGISSLSPDSSTFLEVGKLTDIVSVLQQSKSKDIGDLSFEVLPLDQAFSKIIYLGIGALTIPVFSTTTERAFKRINYTRSHDISSVFIQIPGKIEPSRFNGNCDIALQFRRVCSACRHAKCLAIGMSRDLIRKEDLNERSLCSTIKIKQKQNIIEQTRMIKQGSSVINHAVFGIIFRAPSISNEVARQSKLSLKIRVKLAQDFMPNWLLSFYTLLQSFIKCTNEFRMFTIDEQKNRFFNEIFMVLLL</sequence>
<protein>
    <recommendedName>
        <fullName evidence="9">Nuclear receptor domain-containing protein</fullName>
    </recommendedName>
</protein>
<keyword evidence="1" id="KW-0479">Metal-binding</keyword>
<organism evidence="10 11">
    <name type="scientific">Rotaria magnacalcarata</name>
    <dbReference type="NCBI Taxonomy" id="392030"/>
    <lineage>
        <taxon>Eukaryota</taxon>
        <taxon>Metazoa</taxon>
        <taxon>Spiralia</taxon>
        <taxon>Gnathifera</taxon>
        <taxon>Rotifera</taxon>
        <taxon>Eurotatoria</taxon>
        <taxon>Bdelloidea</taxon>
        <taxon>Philodinida</taxon>
        <taxon>Philodinidae</taxon>
        <taxon>Rotaria</taxon>
    </lineage>
</organism>
<dbReference type="Proteomes" id="UP000676336">
    <property type="component" value="Unassembled WGS sequence"/>
</dbReference>
<evidence type="ECO:0000256" key="6">
    <source>
        <dbReference type="ARBA" id="ARBA00023163"/>
    </source>
</evidence>
<dbReference type="EMBL" id="CAJOBI010009358">
    <property type="protein sequence ID" value="CAF4136250.1"/>
    <property type="molecule type" value="Genomic_DNA"/>
</dbReference>
<keyword evidence="3" id="KW-0862">Zinc</keyword>
<dbReference type="Gene3D" id="3.30.50.10">
    <property type="entry name" value="Erythroid Transcription Factor GATA-1, subunit A"/>
    <property type="match status" value="1"/>
</dbReference>
<comment type="caution">
    <text evidence="10">The sequence shown here is derived from an EMBL/GenBank/DDBJ whole genome shotgun (WGS) entry which is preliminary data.</text>
</comment>
<dbReference type="InterPro" id="IPR001628">
    <property type="entry name" value="Znf_hrmn_rcpt"/>
</dbReference>
<evidence type="ECO:0000256" key="5">
    <source>
        <dbReference type="ARBA" id="ARBA00023125"/>
    </source>
</evidence>
<evidence type="ECO:0000256" key="4">
    <source>
        <dbReference type="ARBA" id="ARBA00023015"/>
    </source>
</evidence>
<keyword evidence="8" id="KW-0539">Nucleus</keyword>
<evidence type="ECO:0000256" key="7">
    <source>
        <dbReference type="ARBA" id="ARBA00023170"/>
    </source>
</evidence>
<evidence type="ECO:0000259" key="9">
    <source>
        <dbReference type="Pfam" id="PF00105"/>
    </source>
</evidence>
<dbReference type="InterPro" id="IPR013088">
    <property type="entry name" value="Znf_NHR/GATA"/>
</dbReference>
<accession>A0A8S2QW92</accession>
<feature type="non-terminal residue" evidence="10">
    <location>
        <position position="1"/>
    </location>
</feature>
<keyword evidence="4" id="KW-0805">Transcription regulation</keyword>
<dbReference type="SUPFAM" id="SSF57716">
    <property type="entry name" value="Glucocorticoid receptor-like (DNA-binding domain)"/>
    <property type="match status" value="1"/>
</dbReference>
<gene>
    <name evidence="10" type="ORF">SMN809_LOCUS19017</name>
</gene>
<keyword evidence="2" id="KW-0863">Zinc-finger</keyword>
<name>A0A8S2QW92_9BILA</name>
<keyword evidence="6" id="KW-0804">Transcription</keyword>
<evidence type="ECO:0000313" key="11">
    <source>
        <dbReference type="Proteomes" id="UP000676336"/>
    </source>
</evidence>
<evidence type="ECO:0000256" key="3">
    <source>
        <dbReference type="ARBA" id="ARBA00022833"/>
    </source>
</evidence>
<keyword evidence="7" id="KW-0675">Receptor</keyword>
<evidence type="ECO:0000313" key="10">
    <source>
        <dbReference type="EMBL" id="CAF4136250.1"/>
    </source>
</evidence>
<evidence type="ECO:0000256" key="8">
    <source>
        <dbReference type="ARBA" id="ARBA00023242"/>
    </source>
</evidence>
<dbReference type="GO" id="GO:0008270">
    <property type="term" value="F:zinc ion binding"/>
    <property type="evidence" value="ECO:0007669"/>
    <property type="project" value="UniProtKB-KW"/>
</dbReference>
<reference evidence="10" key="1">
    <citation type="submission" date="2021-02" db="EMBL/GenBank/DDBJ databases">
        <authorList>
            <person name="Nowell W R."/>
        </authorList>
    </citation>
    <scope>NUCLEOTIDE SEQUENCE</scope>
</reference>
<proteinExistence type="predicted"/>
<dbReference type="GO" id="GO:0043565">
    <property type="term" value="F:sequence-specific DNA binding"/>
    <property type="evidence" value="ECO:0007669"/>
    <property type="project" value="InterPro"/>
</dbReference>
<feature type="domain" description="Nuclear receptor" evidence="9">
    <location>
        <begin position="101"/>
        <end position="131"/>
    </location>
</feature>
<evidence type="ECO:0000256" key="1">
    <source>
        <dbReference type="ARBA" id="ARBA00022723"/>
    </source>
</evidence>